<proteinExistence type="predicted"/>
<reference evidence="1" key="1">
    <citation type="submission" date="2023-03" db="EMBL/GenBank/DDBJ databases">
        <title>Massive genome expansion in bonnet fungi (Mycena s.s.) driven by repeated elements and novel gene families across ecological guilds.</title>
        <authorList>
            <consortium name="Lawrence Berkeley National Laboratory"/>
            <person name="Harder C.B."/>
            <person name="Miyauchi S."/>
            <person name="Viragh M."/>
            <person name="Kuo A."/>
            <person name="Thoen E."/>
            <person name="Andreopoulos B."/>
            <person name="Lu D."/>
            <person name="Skrede I."/>
            <person name="Drula E."/>
            <person name="Henrissat B."/>
            <person name="Morin E."/>
            <person name="Kohler A."/>
            <person name="Barry K."/>
            <person name="LaButti K."/>
            <person name="Morin E."/>
            <person name="Salamov A."/>
            <person name="Lipzen A."/>
            <person name="Mereny Z."/>
            <person name="Hegedus B."/>
            <person name="Baldrian P."/>
            <person name="Stursova M."/>
            <person name="Weitz H."/>
            <person name="Taylor A."/>
            <person name="Grigoriev I.V."/>
            <person name="Nagy L.G."/>
            <person name="Martin F."/>
            <person name="Kauserud H."/>
        </authorList>
    </citation>
    <scope>NUCLEOTIDE SEQUENCE</scope>
    <source>
        <strain evidence="1">CBHHK067</strain>
    </source>
</reference>
<sequence>MAVEDLVYGTFEADWNRLEVTKKDIVLDGLHQGACMSRSHLISAETPHRTRSNGNGHVKEIFFFFHLYVKHEHRHTEAAPAELKAFLYHALFLRNSFITAALIGILGSWHNRPARLHYAGKASSTLRKKDPQSSAKFTRAETENTAYEWMSPSAKNNECQKIDWTDHKKLGGKQSFDPSMLLPTSPEGSAEFIGCPAAVPGFIRTLALWRQIWYLSKPDSQSQAYHVNKPVGHLAHVLTEYDPV</sequence>
<keyword evidence="2" id="KW-1185">Reference proteome</keyword>
<organism evidence="1 2">
    <name type="scientific">Mycena rosella</name>
    <name type="common">Pink bonnet</name>
    <name type="synonym">Agaricus rosellus</name>
    <dbReference type="NCBI Taxonomy" id="1033263"/>
    <lineage>
        <taxon>Eukaryota</taxon>
        <taxon>Fungi</taxon>
        <taxon>Dikarya</taxon>
        <taxon>Basidiomycota</taxon>
        <taxon>Agaricomycotina</taxon>
        <taxon>Agaricomycetes</taxon>
        <taxon>Agaricomycetidae</taxon>
        <taxon>Agaricales</taxon>
        <taxon>Marasmiineae</taxon>
        <taxon>Mycenaceae</taxon>
        <taxon>Mycena</taxon>
    </lineage>
</organism>
<accession>A0AAD7DYM8</accession>
<evidence type="ECO:0000313" key="2">
    <source>
        <dbReference type="Proteomes" id="UP001221757"/>
    </source>
</evidence>
<evidence type="ECO:0000313" key="1">
    <source>
        <dbReference type="EMBL" id="KAJ7702805.1"/>
    </source>
</evidence>
<dbReference type="Proteomes" id="UP001221757">
    <property type="component" value="Unassembled WGS sequence"/>
</dbReference>
<dbReference type="AlphaFoldDB" id="A0AAD7DYM8"/>
<dbReference type="EMBL" id="JARKIE010000014">
    <property type="protein sequence ID" value="KAJ7702805.1"/>
    <property type="molecule type" value="Genomic_DNA"/>
</dbReference>
<gene>
    <name evidence="1" type="ORF">B0H17DRAFT_1127741</name>
</gene>
<comment type="caution">
    <text evidence="1">The sequence shown here is derived from an EMBL/GenBank/DDBJ whole genome shotgun (WGS) entry which is preliminary data.</text>
</comment>
<protein>
    <submittedName>
        <fullName evidence="1">Uncharacterized protein</fullName>
    </submittedName>
</protein>
<name>A0AAD7DYM8_MYCRO</name>